<dbReference type="GO" id="GO:0015891">
    <property type="term" value="P:siderophore transport"/>
    <property type="evidence" value="ECO:0007669"/>
    <property type="project" value="InterPro"/>
</dbReference>
<keyword evidence="7 17" id="KW-0732">Signal</keyword>
<evidence type="ECO:0000256" key="17">
    <source>
        <dbReference type="SAM" id="SignalP"/>
    </source>
</evidence>
<dbReference type="SUPFAM" id="SSF56935">
    <property type="entry name" value="Porins"/>
    <property type="match status" value="1"/>
</dbReference>
<evidence type="ECO:0000256" key="14">
    <source>
        <dbReference type="PROSITE-ProRule" id="PRU01360"/>
    </source>
</evidence>
<evidence type="ECO:0000256" key="3">
    <source>
        <dbReference type="ARBA" id="ARBA00022448"/>
    </source>
</evidence>
<keyword evidence="9" id="KW-0406">Ion transport</keyword>
<keyword evidence="4 14" id="KW-1134">Transmembrane beta strand</keyword>
<dbReference type="AlphaFoldDB" id="A0A9E6UNQ6"/>
<dbReference type="InterPro" id="IPR036942">
    <property type="entry name" value="Beta-barrel_TonB_sf"/>
</dbReference>
<feature type="domain" description="TonB-dependent receptor-like beta-barrel" evidence="18">
    <location>
        <begin position="277"/>
        <end position="705"/>
    </location>
</feature>
<keyword evidence="3 14" id="KW-0813">Transport</keyword>
<dbReference type="PROSITE" id="PS52016">
    <property type="entry name" value="TONB_DEPENDENT_REC_3"/>
    <property type="match status" value="1"/>
</dbReference>
<evidence type="ECO:0000256" key="13">
    <source>
        <dbReference type="ARBA" id="ARBA00023237"/>
    </source>
</evidence>
<evidence type="ECO:0000256" key="2">
    <source>
        <dbReference type="ARBA" id="ARBA00009810"/>
    </source>
</evidence>
<feature type="compositionally biased region" description="Gly residues" evidence="16">
    <location>
        <begin position="45"/>
        <end position="62"/>
    </location>
</feature>
<dbReference type="PANTHER" id="PTHR32552:SF68">
    <property type="entry name" value="FERRICHROME OUTER MEMBRANE TRANSPORTER_PHAGE RECEPTOR"/>
    <property type="match status" value="1"/>
</dbReference>
<dbReference type="InterPro" id="IPR037066">
    <property type="entry name" value="Plug_dom_sf"/>
</dbReference>
<evidence type="ECO:0000256" key="9">
    <source>
        <dbReference type="ARBA" id="ARBA00023065"/>
    </source>
</evidence>
<evidence type="ECO:0000256" key="12">
    <source>
        <dbReference type="ARBA" id="ARBA00023170"/>
    </source>
</evidence>
<dbReference type="PANTHER" id="PTHR32552">
    <property type="entry name" value="FERRICHROME IRON RECEPTOR-RELATED"/>
    <property type="match status" value="1"/>
</dbReference>
<feature type="signal peptide" evidence="17">
    <location>
        <begin position="1"/>
        <end position="30"/>
    </location>
</feature>
<evidence type="ECO:0000256" key="1">
    <source>
        <dbReference type="ARBA" id="ARBA00004571"/>
    </source>
</evidence>
<dbReference type="InterPro" id="IPR012910">
    <property type="entry name" value="Plug_dom"/>
</dbReference>
<proteinExistence type="inferred from homology"/>
<dbReference type="InterPro" id="IPR000531">
    <property type="entry name" value="Beta-barrel_TonB"/>
</dbReference>
<dbReference type="GO" id="GO:0009279">
    <property type="term" value="C:cell outer membrane"/>
    <property type="evidence" value="ECO:0007669"/>
    <property type="project" value="UniProtKB-SubCell"/>
</dbReference>
<keyword evidence="13 14" id="KW-0998">Cell outer membrane</keyword>
<comment type="similarity">
    <text evidence="2 14 15">Belongs to the TonB-dependent receptor family.</text>
</comment>
<feature type="domain" description="TonB-dependent receptor plug" evidence="19">
    <location>
        <begin position="81"/>
        <end position="183"/>
    </location>
</feature>
<sequence>MGMGAARRLTLRLAGAAALSVTVGAGEARAQDDATPLDGIEVQGRGQGGGANPGAGGTGRGPVQGYVATESRAGTKTDTPIMETPRSVEVIGREELEDRAATSIPEAVRYSPGVTTNGSGFDPRFDQISIRGFPVNTFGDYKDGLRQAQGQFATFRTDPFQLERIDIIKGPAAVLYGQSTPGGLIDRVSKRPTAEPQFEAIGTIGGTGRYEAGFDASGPLNAEGTLTGRLTALGRLGEVDFDIEDERFFLAPSFTWAPNDETRITIYGLAQKDETDSNVAVMNAGISPNINVLNIRASDPDYDYLKQDQYQLGYELEHAFNETFTVRQNARYNHLDMRSRYLTAGVSGGGFDPARPNVYRRGSWAIDETIEAVQLDNQLQAKFETGAIRHTMLFGLDYQWSESRQGQGSLAANPAYDLDIDDPRYGVDGPTPPITTRTDIGLKQLGLYAQDQIKIGERWNISAGVRRDWANRTSDNTRFDGSAPTASAERDDKAFSYNIGVLYAFESGISPYASYSTSFLPAAVRGPNGGLLKPTEGEQIEAGVKYQPPGSSSLFTAAVYRLTEKNAVKYDPLNGAAQAIGEIETRGVELSARIDLAQGFKAIASYNYNDAEIKRDSVAANVGNQPLVTPRHTASAWLDYEFQGGALAGLGFGAGVRHVGASYAENANVIRNRPYTLLDAAARYDFGTANPKLAGYSLALNATNLADKDAPVCNSGRCYLSQGRTVIGTLRYRW</sequence>
<evidence type="ECO:0000256" key="5">
    <source>
        <dbReference type="ARBA" id="ARBA00022496"/>
    </source>
</evidence>
<feature type="region of interest" description="Disordered" evidence="16">
    <location>
        <begin position="39"/>
        <end position="63"/>
    </location>
</feature>
<dbReference type="CDD" id="cd01347">
    <property type="entry name" value="ligand_gated_channel"/>
    <property type="match status" value="1"/>
</dbReference>
<evidence type="ECO:0000256" key="4">
    <source>
        <dbReference type="ARBA" id="ARBA00022452"/>
    </source>
</evidence>
<evidence type="ECO:0000256" key="6">
    <source>
        <dbReference type="ARBA" id="ARBA00022692"/>
    </source>
</evidence>
<keyword evidence="12 20" id="KW-0675">Receptor</keyword>
<dbReference type="KEGG" id="cmet:K6K41_18075"/>
<evidence type="ECO:0000313" key="21">
    <source>
        <dbReference type="Proteomes" id="UP000825701"/>
    </source>
</evidence>
<evidence type="ECO:0000256" key="15">
    <source>
        <dbReference type="RuleBase" id="RU003357"/>
    </source>
</evidence>
<dbReference type="InterPro" id="IPR039426">
    <property type="entry name" value="TonB-dep_rcpt-like"/>
</dbReference>
<dbReference type="Gene3D" id="2.170.130.10">
    <property type="entry name" value="TonB-dependent receptor, plug domain"/>
    <property type="match status" value="1"/>
</dbReference>
<gene>
    <name evidence="20" type="ORF">K6K41_18075</name>
</gene>
<comment type="subcellular location">
    <subcellularLocation>
        <location evidence="1 14">Cell outer membrane</location>
        <topology evidence="1 14">Multi-pass membrane protein</topology>
    </subcellularLocation>
</comment>
<protein>
    <submittedName>
        <fullName evidence="20">TonB-dependent siderophore receptor</fullName>
    </submittedName>
</protein>
<keyword evidence="6 14" id="KW-0812">Transmembrane</keyword>
<keyword evidence="21" id="KW-1185">Reference proteome</keyword>
<dbReference type="GO" id="GO:0038023">
    <property type="term" value="F:signaling receptor activity"/>
    <property type="evidence" value="ECO:0007669"/>
    <property type="project" value="InterPro"/>
</dbReference>
<evidence type="ECO:0000256" key="8">
    <source>
        <dbReference type="ARBA" id="ARBA00023004"/>
    </source>
</evidence>
<name>A0A9E6UNQ6_9HYPH</name>
<dbReference type="EMBL" id="CP081869">
    <property type="protein sequence ID" value="QZN98834.1"/>
    <property type="molecule type" value="Genomic_DNA"/>
</dbReference>
<evidence type="ECO:0000313" key="20">
    <source>
        <dbReference type="EMBL" id="QZN98834.1"/>
    </source>
</evidence>
<evidence type="ECO:0000259" key="18">
    <source>
        <dbReference type="Pfam" id="PF00593"/>
    </source>
</evidence>
<dbReference type="Gene3D" id="2.40.170.20">
    <property type="entry name" value="TonB-dependent receptor, beta-barrel domain"/>
    <property type="match status" value="1"/>
</dbReference>
<evidence type="ECO:0000256" key="7">
    <source>
        <dbReference type="ARBA" id="ARBA00022729"/>
    </source>
</evidence>
<keyword evidence="8" id="KW-0408">Iron</keyword>
<accession>A0A9E6UNQ6</accession>
<dbReference type="InterPro" id="IPR010105">
    <property type="entry name" value="TonB_sidphr_rcpt"/>
</dbReference>
<dbReference type="Pfam" id="PF00593">
    <property type="entry name" value="TonB_dep_Rec_b-barrel"/>
    <property type="match status" value="1"/>
</dbReference>
<evidence type="ECO:0000256" key="11">
    <source>
        <dbReference type="ARBA" id="ARBA00023136"/>
    </source>
</evidence>
<organism evidence="20 21">
    <name type="scientific">Chenggangzhangella methanolivorans</name>
    <dbReference type="NCBI Taxonomy" id="1437009"/>
    <lineage>
        <taxon>Bacteria</taxon>
        <taxon>Pseudomonadati</taxon>
        <taxon>Pseudomonadota</taxon>
        <taxon>Alphaproteobacteria</taxon>
        <taxon>Hyphomicrobiales</taxon>
        <taxon>Methylopilaceae</taxon>
        <taxon>Chenggangzhangella</taxon>
    </lineage>
</organism>
<evidence type="ECO:0000259" key="19">
    <source>
        <dbReference type="Pfam" id="PF07715"/>
    </source>
</evidence>
<keyword evidence="11 14" id="KW-0472">Membrane</keyword>
<dbReference type="FunFam" id="2.170.130.10:FF:000001">
    <property type="entry name" value="Catecholate siderophore TonB-dependent receptor"/>
    <property type="match status" value="1"/>
</dbReference>
<dbReference type="NCBIfam" id="TIGR01783">
    <property type="entry name" value="TonB-siderophor"/>
    <property type="match status" value="1"/>
</dbReference>
<feature type="chain" id="PRO_5038528555" evidence="17">
    <location>
        <begin position="31"/>
        <end position="734"/>
    </location>
</feature>
<evidence type="ECO:0000256" key="10">
    <source>
        <dbReference type="ARBA" id="ARBA00023077"/>
    </source>
</evidence>
<dbReference type="Pfam" id="PF07715">
    <property type="entry name" value="Plug"/>
    <property type="match status" value="1"/>
</dbReference>
<dbReference type="GO" id="GO:0015344">
    <property type="term" value="F:siderophore uptake transmembrane transporter activity"/>
    <property type="evidence" value="ECO:0007669"/>
    <property type="project" value="TreeGrafter"/>
</dbReference>
<evidence type="ECO:0000256" key="16">
    <source>
        <dbReference type="SAM" id="MobiDB-lite"/>
    </source>
</evidence>
<dbReference type="Proteomes" id="UP000825701">
    <property type="component" value="Chromosome"/>
</dbReference>
<keyword evidence="5" id="KW-0410">Iron transport</keyword>
<keyword evidence="10 15" id="KW-0798">TonB box</keyword>
<reference evidence="20" key="1">
    <citation type="submission" date="2021-08" db="EMBL/GenBank/DDBJ databases">
        <authorList>
            <person name="Zhang H."/>
            <person name="Xu M."/>
            <person name="Yu Z."/>
            <person name="Yang L."/>
            <person name="Cai Y."/>
        </authorList>
    </citation>
    <scope>NUCLEOTIDE SEQUENCE</scope>
    <source>
        <strain evidence="20">CHL1</strain>
    </source>
</reference>